<feature type="domain" description="MacB-like periplasmic core" evidence="9">
    <location>
        <begin position="20"/>
        <end position="185"/>
    </location>
</feature>
<protein>
    <submittedName>
        <fullName evidence="10">Permease</fullName>
    </submittedName>
</protein>
<dbReference type="Pfam" id="PF12704">
    <property type="entry name" value="MacB_PCD"/>
    <property type="match status" value="1"/>
</dbReference>
<evidence type="ECO:0000256" key="5">
    <source>
        <dbReference type="ARBA" id="ARBA00023136"/>
    </source>
</evidence>
<evidence type="ECO:0000256" key="3">
    <source>
        <dbReference type="ARBA" id="ARBA00022692"/>
    </source>
</evidence>
<name>T1BZD6_9ZZZZ</name>
<comment type="similarity">
    <text evidence="6">Belongs to the ABC-4 integral membrane protein family.</text>
</comment>
<evidence type="ECO:0000259" key="9">
    <source>
        <dbReference type="Pfam" id="PF12704"/>
    </source>
</evidence>
<evidence type="ECO:0000256" key="4">
    <source>
        <dbReference type="ARBA" id="ARBA00022989"/>
    </source>
</evidence>
<keyword evidence="3 7" id="KW-0812">Transmembrane</keyword>
<gene>
    <name evidence="10" type="ORF">B2A_04038</name>
</gene>
<proteinExistence type="inferred from homology"/>
<organism evidence="10">
    <name type="scientific">mine drainage metagenome</name>
    <dbReference type="NCBI Taxonomy" id="410659"/>
    <lineage>
        <taxon>unclassified sequences</taxon>
        <taxon>metagenomes</taxon>
        <taxon>ecological metagenomes</taxon>
    </lineage>
</organism>
<dbReference type="InterPro" id="IPR050250">
    <property type="entry name" value="Macrolide_Exporter_MacB"/>
</dbReference>
<feature type="domain" description="ABC3 transporter permease C-terminal" evidence="8">
    <location>
        <begin position="252"/>
        <end position="341"/>
    </location>
</feature>
<feature type="transmembrane region" description="Helical" evidence="7">
    <location>
        <begin position="249"/>
        <end position="273"/>
    </location>
</feature>
<dbReference type="AlphaFoldDB" id="T1BZD6"/>
<comment type="subcellular location">
    <subcellularLocation>
        <location evidence="1">Cell membrane</location>
        <topology evidence="1">Multi-pass membrane protein</topology>
    </subcellularLocation>
</comment>
<evidence type="ECO:0000259" key="8">
    <source>
        <dbReference type="Pfam" id="PF02687"/>
    </source>
</evidence>
<keyword evidence="2" id="KW-1003">Cell membrane</keyword>
<evidence type="ECO:0000313" key="10">
    <source>
        <dbReference type="EMBL" id="EQD59320.1"/>
    </source>
</evidence>
<feature type="non-terminal residue" evidence="10">
    <location>
        <position position="1"/>
    </location>
</feature>
<dbReference type="EMBL" id="AUZZ01002696">
    <property type="protein sequence ID" value="EQD59320.1"/>
    <property type="molecule type" value="Genomic_DNA"/>
</dbReference>
<dbReference type="InterPro" id="IPR025857">
    <property type="entry name" value="MacB_PCD"/>
</dbReference>
<feature type="non-terminal residue" evidence="10">
    <location>
        <position position="346"/>
    </location>
</feature>
<keyword evidence="4 7" id="KW-1133">Transmembrane helix</keyword>
<accession>T1BZD6</accession>
<evidence type="ECO:0000256" key="1">
    <source>
        <dbReference type="ARBA" id="ARBA00004651"/>
    </source>
</evidence>
<dbReference type="PANTHER" id="PTHR30572:SF4">
    <property type="entry name" value="ABC TRANSPORTER PERMEASE YTRF"/>
    <property type="match status" value="1"/>
</dbReference>
<comment type="caution">
    <text evidence="10">The sequence shown here is derived from an EMBL/GenBank/DDBJ whole genome shotgun (WGS) entry which is preliminary data.</text>
</comment>
<keyword evidence="5 7" id="KW-0472">Membrane</keyword>
<feature type="transmembrane region" description="Helical" evidence="7">
    <location>
        <begin position="293"/>
        <end position="317"/>
    </location>
</feature>
<dbReference type="GO" id="GO:0022857">
    <property type="term" value="F:transmembrane transporter activity"/>
    <property type="evidence" value="ECO:0007669"/>
    <property type="project" value="TreeGrafter"/>
</dbReference>
<evidence type="ECO:0000256" key="6">
    <source>
        <dbReference type="ARBA" id="ARBA00038076"/>
    </source>
</evidence>
<dbReference type="GO" id="GO:0005886">
    <property type="term" value="C:plasma membrane"/>
    <property type="evidence" value="ECO:0007669"/>
    <property type="project" value="UniProtKB-SubCell"/>
</dbReference>
<reference evidence="10" key="2">
    <citation type="journal article" date="2014" name="ISME J.">
        <title>Microbial stratification in low pH oxic and suboxic macroscopic growths along an acid mine drainage.</title>
        <authorList>
            <person name="Mendez-Garcia C."/>
            <person name="Mesa V."/>
            <person name="Sprenger R.R."/>
            <person name="Richter M."/>
            <person name="Diez M.S."/>
            <person name="Solano J."/>
            <person name="Bargiela R."/>
            <person name="Golyshina O.V."/>
            <person name="Manteca A."/>
            <person name="Ramos J.L."/>
            <person name="Gallego J.R."/>
            <person name="Llorente I."/>
            <person name="Martins Dos Santos V.A."/>
            <person name="Jensen O.N."/>
            <person name="Pelaez A.I."/>
            <person name="Sanchez J."/>
            <person name="Ferrer M."/>
        </authorList>
    </citation>
    <scope>NUCLEOTIDE SEQUENCE</scope>
</reference>
<sequence>SRYPKSLSNRAPLGFSYDHVLTATIHPPRSQYPDTSALQALGQRVLDRLRAQPGIVAAGIMNGSPLASAVTLKFQRGAAPPFAAQYQFVTPDAFQTLRISLLAGRGFNAGDRAGAEPVAIVNTSFQKKYFTAGALDHRLDLILHHVGLPTQRLRIVGEVNDVHVWGPGSPPPPIVYVPMAQVPNGLMDVLRQYGDLHILARTSGAPENYLGDLKSVLGRVAPGLALLHLRPLAGRVNEVFAANRMLTMIFGFIAFVALALSSLGLFAVVSTSATARTREWGVRASLGASPARLFWAVLRIGLIQAGIGVMAGLMLGWGVTTFWGGIQVNAVSVDVDSILASPLVLS</sequence>
<dbReference type="PANTHER" id="PTHR30572">
    <property type="entry name" value="MEMBRANE COMPONENT OF TRANSPORTER-RELATED"/>
    <property type="match status" value="1"/>
</dbReference>
<reference evidence="10" key="1">
    <citation type="submission" date="2013-08" db="EMBL/GenBank/DDBJ databases">
        <authorList>
            <person name="Mendez C."/>
            <person name="Richter M."/>
            <person name="Ferrer M."/>
            <person name="Sanchez J."/>
        </authorList>
    </citation>
    <scope>NUCLEOTIDE SEQUENCE</scope>
</reference>
<dbReference type="InterPro" id="IPR003838">
    <property type="entry name" value="ABC3_permease_C"/>
</dbReference>
<evidence type="ECO:0000256" key="2">
    <source>
        <dbReference type="ARBA" id="ARBA00022475"/>
    </source>
</evidence>
<evidence type="ECO:0000256" key="7">
    <source>
        <dbReference type="SAM" id="Phobius"/>
    </source>
</evidence>
<dbReference type="Pfam" id="PF02687">
    <property type="entry name" value="FtsX"/>
    <property type="match status" value="1"/>
</dbReference>